<dbReference type="GeneID" id="89931527"/>
<evidence type="ECO:0000256" key="1">
    <source>
        <dbReference type="SAM" id="MobiDB-lite"/>
    </source>
</evidence>
<evidence type="ECO:0000313" key="3">
    <source>
        <dbReference type="Proteomes" id="UP001337655"/>
    </source>
</evidence>
<dbReference type="Proteomes" id="UP001337655">
    <property type="component" value="Unassembled WGS sequence"/>
</dbReference>
<dbReference type="EMBL" id="JAVRRT010000021">
    <property type="protein sequence ID" value="KAK5164107.1"/>
    <property type="molecule type" value="Genomic_DNA"/>
</dbReference>
<reference evidence="2 3" key="1">
    <citation type="submission" date="2023-08" db="EMBL/GenBank/DDBJ databases">
        <title>Black Yeasts Isolated from many extreme environments.</title>
        <authorList>
            <person name="Coleine C."/>
            <person name="Stajich J.E."/>
            <person name="Selbmann L."/>
        </authorList>
    </citation>
    <scope>NUCLEOTIDE SEQUENCE [LARGE SCALE GENOMIC DNA]</scope>
    <source>
        <strain evidence="2 3">CCFEE 5935</strain>
    </source>
</reference>
<organism evidence="2 3">
    <name type="scientific">Saxophila tyrrhenica</name>
    <dbReference type="NCBI Taxonomy" id="1690608"/>
    <lineage>
        <taxon>Eukaryota</taxon>
        <taxon>Fungi</taxon>
        <taxon>Dikarya</taxon>
        <taxon>Ascomycota</taxon>
        <taxon>Pezizomycotina</taxon>
        <taxon>Dothideomycetes</taxon>
        <taxon>Dothideomycetidae</taxon>
        <taxon>Mycosphaerellales</taxon>
        <taxon>Extremaceae</taxon>
        <taxon>Saxophila</taxon>
    </lineage>
</organism>
<gene>
    <name evidence="2" type="ORF">LTR77_010198</name>
</gene>
<protein>
    <submittedName>
        <fullName evidence="2">Uncharacterized protein</fullName>
    </submittedName>
</protein>
<feature type="region of interest" description="Disordered" evidence="1">
    <location>
        <begin position="57"/>
        <end position="84"/>
    </location>
</feature>
<dbReference type="RefSeq" id="XP_064654435.1">
    <property type="nucleotide sequence ID" value="XM_064807421.1"/>
</dbReference>
<comment type="caution">
    <text evidence="2">The sequence shown here is derived from an EMBL/GenBank/DDBJ whole genome shotgun (WGS) entry which is preliminary data.</text>
</comment>
<evidence type="ECO:0000313" key="2">
    <source>
        <dbReference type="EMBL" id="KAK5164107.1"/>
    </source>
</evidence>
<sequence length="84" mass="9068">MAPEQPTATANANSSEEADLAKAFQELAKGERTATALENQLNSMEARIEALLAQAEREKQEMEQMRAAGESEGSEQDRGGKEDA</sequence>
<dbReference type="AlphaFoldDB" id="A0AAV9NW72"/>
<name>A0AAV9NW72_9PEZI</name>
<proteinExistence type="predicted"/>
<accession>A0AAV9NW72</accession>
<keyword evidence="3" id="KW-1185">Reference proteome</keyword>
<feature type="compositionally biased region" description="Basic and acidic residues" evidence="1">
    <location>
        <begin position="75"/>
        <end position="84"/>
    </location>
</feature>